<dbReference type="Proteomes" id="UP000070260">
    <property type="component" value="Plasmid pJFP838A"/>
</dbReference>
<organism evidence="1 2">
    <name type="scientific">Clostridium perfringens</name>
    <dbReference type="NCBI Taxonomy" id="1502"/>
    <lineage>
        <taxon>Bacteria</taxon>
        <taxon>Bacillati</taxon>
        <taxon>Bacillota</taxon>
        <taxon>Clostridia</taxon>
        <taxon>Eubacteriales</taxon>
        <taxon>Clostridiaceae</taxon>
        <taxon>Clostridium</taxon>
    </lineage>
</organism>
<dbReference type="GO" id="GO:0016787">
    <property type="term" value="F:hydrolase activity"/>
    <property type="evidence" value="ECO:0007669"/>
    <property type="project" value="UniProtKB-KW"/>
</dbReference>
<dbReference type="InterPro" id="IPR036866">
    <property type="entry name" value="RibonucZ/Hydroxyglut_hydro"/>
</dbReference>
<dbReference type="Pfam" id="PF23023">
    <property type="entry name" value="Anti-Pycsar_Apyc1"/>
    <property type="match status" value="1"/>
</dbReference>
<evidence type="ECO:0000313" key="2">
    <source>
        <dbReference type="Proteomes" id="UP000070260"/>
    </source>
</evidence>
<dbReference type="SUPFAM" id="SSF56281">
    <property type="entry name" value="Metallo-hydrolase/oxidoreductase"/>
    <property type="match status" value="1"/>
</dbReference>
<name>A0A140GS36_CLOPF</name>
<dbReference type="PATRIC" id="fig|1502.177.peg.3640"/>
<keyword evidence="1" id="KW-0614">Plasmid</keyword>
<gene>
    <name evidence="1" type="ORF">JFP838_pA0429</name>
</gene>
<protein>
    <submittedName>
        <fullName evidence="1">Putative metal-dependent hydrolase, beta-lactamase superfamily</fullName>
    </submittedName>
</protein>
<reference evidence="1 2" key="1">
    <citation type="journal article" date="2016" name="PLoS ONE">
        <title>Plasmid Characterization and Chromosome Analysis of Two netF+ Clostridium perfringens Isolates Associated with Foal and Canine Necrotizing Enteritis.</title>
        <authorList>
            <person name="Mehdizadeh Gohari I."/>
            <person name="Kropinski A.M."/>
            <person name="Weese S.J."/>
            <person name="Parreira V.R."/>
            <person name="Whitehead A.E."/>
            <person name="Boerlin P."/>
            <person name="Prescott J.F."/>
        </authorList>
    </citation>
    <scope>NUCLEOTIDE SEQUENCE [LARGE SCALE GENOMIC DNA]</scope>
    <source>
        <strain evidence="1 2">JP838</strain>
        <plasmid evidence="2">Plasmid pJFP838A</plasmid>
    </source>
</reference>
<dbReference type="Gene3D" id="3.60.15.10">
    <property type="entry name" value="Ribonuclease Z/Hydroxyacylglutathione hydrolase-like"/>
    <property type="match status" value="1"/>
</dbReference>
<sequence length="259" mass="30226">MSNEKIQISNKLNRSLKFIGRGSAFNTDELNTSAYIKYNRTMLLIDCGENIFSNIKKNGLLDDIDNIYILITHLHSDHVGSLSSLIFYMYYEKRIKANILLFPNLELYLKLQGNIKGMHYNEIKSTFIDELNLNFIITNETHEQMKESKILRIDKDILIEETKPILPSYGYKIIFKDKSKLYYTGDTSSFNKNMLKENNLIIYQDICSRDYPGNIHLSLKKLCEIVPREERHKIYCMHLDTTKLSNLAQSEGFNIVSIE</sequence>
<proteinExistence type="predicted"/>
<accession>A0A140GS36</accession>
<dbReference type="RefSeq" id="WP_061429922.1">
    <property type="nucleotide sequence ID" value="NZ_CP013615.1"/>
</dbReference>
<dbReference type="AlphaFoldDB" id="A0A140GS36"/>
<dbReference type="EMBL" id="CP013615">
    <property type="protein sequence ID" value="AMN31345.1"/>
    <property type="molecule type" value="Genomic_DNA"/>
</dbReference>
<geneLocation type="plasmid" evidence="1 2">
    <name>pJFP838A</name>
</geneLocation>
<keyword evidence="1" id="KW-0378">Hydrolase</keyword>
<dbReference type="OrthoDB" id="9803916at2"/>
<evidence type="ECO:0000313" key="1">
    <source>
        <dbReference type="EMBL" id="AMN31345.1"/>
    </source>
</evidence>